<comment type="caution">
    <text evidence="8">The sequence shown here is derived from an EMBL/GenBank/DDBJ whole genome shotgun (WGS) entry which is preliminary data.</text>
</comment>
<accession>A0ABX1S9L5</accession>
<dbReference type="SUPFAM" id="SSF46894">
    <property type="entry name" value="C-terminal effector domain of the bipartite response regulators"/>
    <property type="match status" value="1"/>
</dbReference>
<dbReference type="SMART" id="SM00448">
    <property type="entry name" value="REC"/>
    <property type="match status" value="1"/>
</dbReference>
<dbReference type="CDD" id="cd06170">
    <property type="entry name" value="LuxR_C_like"/>
    <property type="match status" value="1"/>
</dbReference>
<dbReference type="Pfam" id="PF00072">
    <property type="entry name" value="Response_reg"/>
    <property type="match status" value="1"/>
</dbReference>
<dbReference type="InterPro" id="IPR016032">
    <property type="entry name" value="Sig_transdc_resp-reg_C-effctor"/>
</dbReference>
<dbReference type="PROSITE" id="PS50043">
    <property type="entry name" value="HTH_LUXR_2"/>
    <property type="match status" value="1"/>
</dbReference>
<dbReference type="Proteomes" id="UP000820669">
    <property type="component" value="Unassembled WGS sequence"/>
</dbReference>
<evidence type="ECO:0000256" key="2">
    <source>
        <dbReference type="ARBA" id="ARBA00023015"/>
    </source>
</evidence>
<gene>
    <name evidence="8" type="ORF">HF526_09310</name>
</gene>
<dbReference type="Gene3D" id="3.40.50.2300">
    <property type="match status" value="1"/>
</dbReference>
<evidence type="ECO:0000256" key="5">
    <source>
        <dbReference type="PROSITE-ProRule" id="PRU00169"/>
    </source>
</evidence>
<evidence type="ECO:0000313" key="9">
    <source>
        <dbReference type="Proteomes" id="UP000820669"/>
    </source>
</evidence>
<evidence type="ECO:0000259" key="6">
    <source>
        <dbReference type="PROSITE" id="PS50043"/>
    </source>
</evidence>
<keyword evidence="1 5" id="KW-0597">Phosphoprotein</keyword>
<dbReference type="CDD" id="cd17535">
    <property type="entry name" value="REC_NarL-like"/>
    <property type="match status" value="1"/>
</dbReference>
<dbReference type="PANTHER" id="PTHR44688">
    <property type="entry name" value="DNA-BINDING TRANSCRIPTIONAL ACTIVATOR DEVR_DOSR"/>
    <property type="match status" value="1"/>
</dbReference>
<dbReference type="EMBL" id="JAAXLA010000012">
    <property type="protein sequence ID" value="NMH97507.1"/>
    <property type="molecule type" value="Genomic_DNA"/>
</dbReference>
<feature type="domain" description="HTH luxR-type" evidence="6">
    <location>
        <begin position="140"/>
        <end position="205"/>
    </location>
</feature>
<feature type="domain" description="Response regulatory" evidence="7">
    <location>
        <begin position="3"/>
        <end position="119"/>
    </location>
</feature>
<dbReference type="InterPro" id="IPR058245">
    <property type="entry name" value="NreC/VraR/RcsB-like_REC"/>
</dbReference>
<dbReference type="InterPro" id="IPR011006">
    <property type="entry name" value="CheY-like_superfamily"/>
</dbReference>
<name>A0ABX1S9L5_9PSEU</name>
<dbReference type="RefSeq" id="WP_169380942.1">
    <property type="nucleotide sequence ID" value="NZ_JAAXLA010000012.1"/>
</dbReference>
<sequence length="208" mass="23384">MIRFCVVDDHEIVHDGLRAMAAREDDLEFTGATTSPADAPALIERAGPDVLLLDLRLGEENSTDLCAELTRRFPELTVLVFSAYGNAELLSQAIRAGAAGYVLKDTSTARIPDILRELRRNGSYFDPRIAGRLLRRSASPSATPEAFGERELEIVRRIARGENNHEIGERLHISPHTVKFHVTTMLRRHELRRRAELVRLAMELHVLD</sequence>
<protein>
    <submittedName>
        <fullName evidence="8">Response regulator transcription factor</fullName>
    </submittedName>
</protein>
<dbReference type="PRINTS" id="PR00038">
    <property type="entry name" value="HTHLUXR"/>
</dbReference>
<dbReference type="InterPro" id="IPR000792">
    <property type="entry name" value="Tscrpt_reg_LuxR_C"/>
</dbReference>
<keyword evidence="2" id="KW-0805">Transcription regulation</keyword>
<dbReference type="SUPFAM" id="SSF52172">
    <property type="entry name" value="CheY-like"/>
    <property type="match status" value="1"/>
</dbReference>
<evidence type="ECO:0000313" key="8">
    <source>
        <dbReference type="EMBL" id="NMH97507.1"/>
    </source>
</evidence>
<feature type="modified residue" description="4-aspartylphosphate" evidence="5">
    <location>
        <position position="54"/>
    </location>
</feature>
<organism evidence="8 9">
    <name type="scientific">Pseudonocardia acidicola</name>
    <dbReference type="NCBI Taxonomy" id="2724939"/>
    <lineage>
        <taxon>Bacteria</taxon>
        <taxon>Bacillati</taxon>
        <taxon>Actinomycetota</taxon>
        <taxon>Actinomycetes</taxon>
        <taxon>Pseudonocardiales</taxon>
        <taxon>Pseudonocardiaceae</taxon>
        <taxon>Pseudonocardia</taxon>
    </lineage>
</organism>
<keyword evidence="3" id="KW-0238">DNA-binding</keyword>
<keyword evidence="9" id="KW-1185">Reference proteome</keyword>
<keyword evidence="4" id="KW-0804">Transcription</keyword>
<evidence type="ECO:0000256" key="3">
    <source>
        <dbReference type="ARBA" id="ARBA00023125"/>
    </source>
</evidence>
<evidence type="ECO:0000259" key="7">
    <source>
        <dbReference type="PROSITE" id="PS50110"/>
    </source>
</evidence>
<dbReference type="SMART" id="SM00421">
    <property type="entry name" value="HTH_LUXR"/>
    <property type="match status" value="1"/>
</dbReference>
<evidence type="ECO:0000256" key="1">
    <source>
        <dbReference type="ARBA" id="ARBA00022553"/>
    </source>
</evidence>
<dbReference type="PANTHER" id="PTHR44688:SF16">
    <property type="entry name" value="DNA-BINDING TRANSCRIPTIONAL ACTIVATOR DEVR_DOSR"/>
    <property type="match status" value="1"/>
</dbReference>
<proteinExistence type="predicted"/>
<dbReference type="Pfam" id="PF00196">
    <property type="entry name" value="GerE"/>
    <property type="match status" value="1"/>
</dbReference>
<dbReference type="InterPro" id="IPR001789">
    <property type="entry name" value="Sig_transdc_resp-reg_receiver"/>
</dbReference>
<evidence type="ECO:0000256" key="4">
    <source>
        <dbReference type="ARBA" id="ARBA00023163"/>
    </source>
</evidence>
<reference evidence="8 9" key="1">
    <citation type="submission" date="2020-04" db="EMBL/GenBank/DDBJ databases">
        <authorList>
            <person name="Klaysubun C."/>
            <person name="Duangmal K."/>
            <person name="Lipun K."/>
        </authorList>
    </citation>
    <scope>NUCLEOTIDE SEQUENCE [LARGE SCALE GENOMIC DNA]</scope>
    <source>
        <strain evidence="8 9">K10HN5</strain>
    </source>
</reference>
<dbReference type="PROSITE" id="PS50110">
    <property type="entry name" value="RESPONSE_REGULATORY"/>
    <property type="match status" value="1"/>
</dbReference>